<evidence type="ECO:0000256" key="7">
    <source>
        <dbReference type="ARBA" id="ARBA00023157"/>
    </source>
</evidence>
<keyword evidence="4 8" id="KW-0812">Transmembrane</keyword>
<organism evidence="12 13">
    <name type="scientific">Pogona vitticeps</name>
    <name type="common">central bearded dragon</name>
    <dbReference type="NCBI Taxonomy" id="103695"/>
    <lineage>
        <taxon>Eukaryota</taxon>
        <taxon>Metazoa</taxon>
        <taxon>Chordata</taxon>
        <taxon>Craniata</taxon>
        <taxon>Vertebrata</taxon>
        <taxon>Euteleostomi</taxon>
        <taxon>Lepidosauria</taxon>
        <taxon>Squamata</taxon>
        <taxon>Bifurcata</taxon>
        <taxon>Unidentata</taxon>
        <taxon>Episquamata</taxon>
        <taxon>Toxicofera</taxon>
        <taxon>Iguania</taxon>
        <taxon>Acrodonta</taxon>
        <taxon>Agamidae</taxon>
        <taxon>Amphibolurinae</taxon>
        <taxon>Pogona</taxon>
    </lineage>
</organism>
<dbReference type="SUPFAM" id="SSF100895">
    <property type="entry name" value="Kazal-type serine protease inhibitors"/>
    <property type="match status" value="1"/>
</dbReference>
<dbReference type="InterPro" id="IPR020846">
    <property type="entry name" value="MFS_dom"/>
</dbReference>
<evidence type="ECO:0000259" key="11">
    <source>
        <dbReference type="PROSITE" id="PS51465"/>
    </source>
</evidence>
<keyword evidence="3" id="KW-1003">Cell membrane</keyword>
<feature type="compositionally biased region" description="Polar residues" evidence="9">
    <location>
        <begin position="1"/>
        <end position="15"/>
    </location>
</feature>
<keyword evidence="12" id="KW-1185">Reference proteome</keyword>
<evidence type="ECO:0000256" key="2">
    <source>
        <dbReference type="ARBA" id="ARBA00009657"/>
    </source>
</evidence>
<feature type="transmembrane region" description="Helical" evidence="8">
    <location>
        <begin position="631"/>
        <end position="654"/>
    </location>
</feature>
<evidence type="ECO:0000256" key="3">
    <source>
        <dbReference type="ARBA" id="ARBA00022475"/>
    </source>
</evidence>
<keyword evidence="7" id="KW-1015">Disulfide bond</keyword>
<feature type="domain" description="Major facilitator superfamily (MFS) profile" evidence="10">
    <location>
        <begin position="39"/>
        <end position="659"/>
    </location>
</feature>
<dbReference type="PANTHER" id="PTHR11388">
    <property type="entry name" value="ORGANIC ANION TRANSPORTER"/>
    <property type="match status" value="1"/>
</dbReference>
<feature type="transmembrane region" description="Helical" evidence="8">
    <location>
        <begin position="227"/>
        <end position="247"/>
    </location>
</feature>
<feature type="transmembrane region" description="Helical" evidence="8">
    <location>
        <begin position="418"/>
        <end position="437"/>
    </location>
</feature>
<evidence type="ECO:0000256" key="8">
    <source>
        <dbReference type="RuleBase" id="RU362056"/>
    </source>
</evidence>
<dbReference type="Gene3D" id="1.20.1250.20">
    <property type="entry name" value="MFS general substrate transporter like domains"/>
    <property type="match status" value="1"/>
</dbReference>
<dbReference type="InterPro" id="IPR036259">
    <property type="entry name" value="MFS_trans_sf"/>
</dbReference>
<feature type="transmembrane region" description="Helical" evidence="8">
    <location>
        <begin position="541"/>
        <end position="567"/>
    </location>
</feature>
<dbReference type="Pfam" id="PF03137">
    <property type="entry name" value="OATP"/>
    <property type="match status" value="1"/>
</dbReference>
<evidence type="ECO:0000313" key="13">
    <source>
        <dbReference type="RefSeq" id="XP_072855836.1"/>
    </source>
</evidence>
<evidence type="ECO:0000256" key="4">
    <source>
        <dbReference type="ARBA" id="ARBA00022692"/>
    </source>
</evidence>
<comment type="subcellular location">
    <subcellularLocation>
        <location evidence="1 8">Cell membrane</location>
        <topology evidence="1 8">Multi-pass membrane protein</topology>
    </subcellularLocation>
</comment>
<dbReference type="Gene3D" id="3.30.60.30">
    <property type="match status" value="1"/>
</dbReference>
<dbReference type="InterPro" id="IPR004156">
    <property type="entry name" value="OATP"/>
</dbReference>
<comment type="similarity">
    <text evidence="2 8">Belongs to the organo anion transporter (TC 2.A.60) family.</text>
</comment>
<dbReference type="InterPro" id="IPR036058">
    <property type="entry name" value="Kazal_dom_sf"/>
</dbReference>
<evidence type="ECO:0000256" key="5">
    <source>
        <dbReference type="ARBA" id="ARBA00022989"/>
    </source>
</evidence>
<feature type="transmembrane region" description="Helical" evidence="8">
    <location>
        <begin position="70"/>
        <end position="93"/>
    </location>
</feature>
<evidence type="ECO:0000256" key="1">
    <source>
        <dbReference type="ARBA" id="ARBA00004651"/>
    </source>
</evidence>
<sequence>MDGKTDAQQPKNNPSFLDKSLGPHPMKRISLFFSKLKIFLIALAFSYFAKGFSGSYMKSMITQIERRFEISSSVTGLIDGSFELGNLLVMILVSYLGPKIHRPKVIGIGCFIMSVGAFVSVVPHFIMGRYNYKSIAVSMANSSASVSACSSASPLHHAMSDTGGAGDLTTLECEKTTSSSYMWIFVMAGNLLRGVGEAPIMPLGMSYIDDFATEENSAFYIGIVRSFGLFGPMFGFLLGSFCANLWVDIGAVNVDTLTINSKDMRWVGAWWLGILIAGGVSFVSSLPFWFLPYSLPKERKKTTDIFTITKDNNGKTDSPKPPSPQLKVSEAIKDFFPALKSLLGNSIFLVYLILNILQFNSFVGTVTYEPKFMEQQFNISISRAVFFIGVILLPFMFMGMFLGGFIIKKFKLQPAAMVKLACITYLVAYLLNLFYFASNCEVLQVAGLTVNYSGIQEPSFLKAKPISACNADCGCEDNHWDPVCGSNGITYMSACLAGCKASVGSGKDMVFHSCSCVGESGSGNFTAVLGQCPRENCTKKLPYFLLLLSILTFTLGLGGTPLYMIIFRSVSPELKSFAVGIETLCGRVFGGLPAPIYFGALIDLTCLKWGVKTCGGSGSCRVYDTQAFRNVYLGLTAALRFGCCLLYIILCILISKRFGHHHGEVSLMERTEVPSIKSSGTGTSKDESSCMETSVNGDTRL</sequence>
<dbReference type="Proteomes" id="UP001652642">
    <property type="component" value="Chromosome 5"/>
</dbReference>
<feature type="transmembrane region" description="Helical" evidence="8">
    <location>
        <begin position="267"/>
        <end position="291"/>
    </location>
</feature>
<feature type="transmembrane region" description="Helical" evidence="8">
    <location>
        <begin position="384"/>
        <end position="406"/>
    </location>
</feature>
<feature type="region of interest" description="Disordered" evidence="9">
    <location>
        <begin position="1"/>
        <end position="20"/>
    </location>
</feature>
<evidence type="ECO:0000256" key="9">
    <source>
        <dbReference type="SAM" id="MobiDB-lite"/>
    </source>
</evidence>
<comment type="caution">
    <text evidence="8">Lacks conserved residue(s) required for the propagation of feature annotation.</text>
</comment>
<evidence type="ECO:0000313" key="12">
    <source>
        <dbReference type="Proteomes" id="UP001652642"/>
    </source>
</evidence>
<feature type="domain" description="Kazal-like" evidence="11">
    <location>
        <begin position="463"/>
        <end position="518"/>
    </location>
</feature>
<feature type="transmembrane region" description="Helical" evidence="8">
    <location>
        <begin position="105"/>
        <end position="126"/>
    </location>
</feature>
<evidence type="ECO:0000259" key="10">
    <source>
        <dbReference type="PROSITE" id="PS50850"/>
    </source>
</evidence>
<feature type="transmembrane region" description="Helical" evidence="8">
    <location>
        <begin position="342"/>
        <end position="364"/>
    </location>
</feature>
<keyword evidence="8" id="KW-0813">Transport</keyword>
<keyword evidence="8" id="KW-0406">Ion transport</keyword>
<proteinExistence type="inferred from homology"/>
<name>A0ABM5GDV2_9SAUR</name>
<dbReference type="NCBIfam" id="TIGR00805">
    <property type="entry name" value="oat"/>
    <property type="match status" value="1"/>
</dbReference>
<reference evidence="13" key="1">
    <citation type="submission" date="2025-08" db="UniProtKB">
        <authorList>
            <consortium name="RefSeq"/>
        </authorList>
    </citation>
    <scope>IDENTIFICATION</scope>
</reference>
<protein>
    <recommendedName>
        <fullName evidence="8">Solute carrier organic anion transporter family member</fullName>
    </recommendedName>
</protein>
<dbReference type="RefSeq" id="XP_072855836.1">
    <property type="nucleotide sequence ID" value="XM_072999735.1"/>
</dbReference>
<dbReference type="Pfam" id="PF07648">
    <property type="entry name" value="Kazal_2"/>
    <property type="match status" value="1"/>
</dbReference>
<accession>A0ABM5GDV2</accession>
<dbReference type="GeneID" id="110088803"/>
<gene>
    <name evidence="13" type="primary">LOC110088803</name>
</gene>
<evidence type="ECO:0000256" key="6">
    <source>
        <dbReference type="ARBA" id="ARBA00023136"/>
    </source>
</evidence>
<feature type="transmembrane region" description="Helical" evidence="8">
    <location>
        <begin position="29"/>
        <end position="49"/>
    </location>
</feature>
<keyword evidence="5 8" id="KW-1133">Transmembrane helix</keyword>
<dbReference type="PANTHER" id="PTHR11388:SF83">
    <property type="entry name" value="SOLUTE CARRIER ORGANIC ANION TRANSPORTER FAMILY MEMBER"/>
    <property type="match status" value="1"/>
</dbReference>
<feature type="compositionally biased region" description="Polar residues" evidence="9">
    <location>
        <begin position="690"/>
        <end position="701"/>
    </location>
</feature>
<dbReference type="InterPro" id="IPR002350">
    <property type="entry name" value="Kazal_dom"/>
</dbReference>
<feature type="region of interest" description="Disordered" evidence="9">
    <location>
        <begin position="675"/>
        <end position="701"/>
    </location>
</feature>
<dbReference type="PROSITE" id="PS50850">
    <property type="entry name" value="MFS"/>
    <property type="match status" value="1"/>
</dbReference>
<keyword evidence="6 8" id="KW-0472">Membrane</keyword>
<dbReference type="PROSITE" id="PS51465">
    <property type="entry name" value="KAZAL_2"/>
    <property type="match status" value="1"/>
</dbReference>
<dbReference type="SUPFAM" id="SSF103473">
    <property type="entry name" value="MFS general substrate transporter"/>
    <property type="match status" value="1"/>
</dbReference>